<feature type="repeat" description="ANK" evidence="3">
    <location>
        <begin position="585"/>
        <end position="617"/>
    </location>
</feature>
<feature type="domain" description="PiggyBac transposable element-derived protein" evidence="4">
    <location>
        <begin position="78"/>
        <end position="228"/>
    </location>
</feature>
<organism evidence="5 6">
    <name type="scientific">Periplaneta americana</name>
    <name type="common">American cockroach</name>
    <name type="synonym">Blatta americana</name>
    <dbReference type="NCBI Taxonomy" id="6978"/>
    <lineage>
        <taxon>Eukaryota</taxon>
        <taxon>Metazoa</taxon>
        <taxon>Ecdysozoa</taxon>
        <taxon>Arthropoda</taxon>
        <taxon>Hexapoda</taxon>
        <taxon>Insecta</taxon>
        <taxon>Pterygota</taxon>
        <taxon>Neoptera</taxon>
        <taxon>Polyneoptera</taxon>
        <taxon>Dictyoptera</taxon>
        <taxon>Blattodea</taxon>
        <taxon>Blattoidea</taxon>
        <taxon>Blattidae</taxon>
        <taxon>Blattinae</taxon>
        <taxon>Periplaneta</taxon>
    </lineage>
</organism>
<dbReference type="SUPFAM" id="SSF48403">
    <property type="entry name" value="Ankyrin repeat"/>
    <property type="match status" value="1"/>
</dbReference>
<feature type="repeat" description="ANK" evidence="3">
    <location>
        <begin position="651"/>
        <end position="683"/>
    </location>
</feature>
<feature type="repeat" description="ANK" evidence="3">
    <location>
        <begin position="717"/>
        <end position="742"/>
    </location>
</feature>
<dbReference type="PANTHER" id="PTHR24198">
    <property type="entry name" value="ANKYRIN REPEAT AND PROTEIN KINASE DOMAIN-CONTAINING PROTEIN"/>
    <property type="match status" value="1"/>
</dbReference>
<name>A0ABQ8SS40_PERAM</name>
<reference evidence="5 6" key="1">
    <citation type="journal article" date="2022" name="Allergy">
        <title>Genome assembly and annotation of Periplaneta americana reveal a comprehensive cockroach allergen profile.</title>
        <authorList>
            <person name="Wang L."/>
            <person name="Xiong Q."/>
            <person name="Saelim N."/>
            <person name="Wang L."/>
            <person name="Nong W."/>
            <person name="Wan A.T."/>
            <person name="Shi M."/>
            <person name="Liu X."/>
            <person name="Cao Q."/>
            <person name="Hui J.H.L."/>
            <person name="Sookrung N."/>
            <person name="Leung T.F."/>
            <person name="Tungtrongchitr A."/>
            <person name="Tsui S.K.W."/>
        </authorList>
    </citation>
    <scope>NUCLEOTIDE SEQUENCE [LARGE SCALE GENOMIC DNA]</scope>
    <source>
        <strain evidence="5">PWHHKU_190912</strain>
    </source>
</reference>
<sequence>MCENIDPDVYNISGVNRQNKDSVRELYSEENFPLYTATLSEHRFRLLLKCLRFDNSVTLEDRKKRDKFAPIRADPYAGQFESEQRNHKSGPEVVKSLVHMSNLEQSGRNITMDRKFISMFLATELLKEKVTTVDTMGSNRRDLPTELRPASLKNAQTGTARFAFTEDTTLISNVPKKGRVVTVLCTQHCDMKVTDDKPDIILFYNSTKAGVDVLDKCIRTYSCCRGKRRRPMSTIRTSSSLTRTLQIYIQASISYAHDTMVNAVTICMLLGCITGVKSRSHTIIHDGNINITANIRGNHGNNDVISSYSVVYFSAPRLCSVCKSPRSETRGTKLREFLSEASAARELDCSVFAGKKQLPPLTAGKQGPNTTNQQDSRVNAWYSGTELRRSYESGKAAHSYCKLTSNQRRKICDNMYTHVDCNVCVIAVVPEYHVSLDTAPTSCAAVENPERSSVTWEYHGCDVVIRDANNKLLKEYNQCGELTKLKPEEKEHLLLEAVKAEDTIKLKTLLMLGTKTGIFMSAIECAALSGSIQLVQIFLDRGIKASSECFITKMSFAMEIKRKAFHMDKDPLKYKKDLMLKVDDQCTTPIHFAAMSGSPSLVQYFIDLGENPQSINILGNTPLFYAARSGSLELAQLLVSLGSDPLIENLLDETPIVYAAYSGSVPMFELFLQWGADITSKGYERKSLLHIAAELGHLSLVQKLIGEGLDVNARDNAGRTPLHYAARAGQLSAVQALINAGALIIHHRKPTALDYAKFFNRTEVIEWLSRLNT</sequence>
<evidence type="ECO:0000256" key="2">
    <source>
        <dbReference type="ARBA" id="ARBA00023043"/>
    </source>
</evidence>
<dbReference type="Pfam" id="PF12796">
    <property type="entry name" value="Ank_2"/>
    <property type="match status" value="2"/>
</dbReference>
<proteinExistence type="predicted"/>
<dbReference type="Proteomes" id="UP001148838">
    <property type="component" value="Unassembled WGS sequence"/>
</dbReference>
<keyword evidence="2 3" id="KW-0040">ANK repeat</keyword>
<dbReference type="InterPro" id="IPR002110">
    <property type="entry name" value="Ankyrin_rpt"/>
</dbReference>
<protein>
    <recommendedName>
        <fullName evidence="4">PiggyBac transposable element-derived protein domain-containing protein</fullName>
    </recommendedName>
</protein>
<dbReference type="InterPro" id="IPR036770">
    <property type="entry name" value="Ankyrin_rpt-contain_sf"/>
</dbReference>
<evidence type="ECO:0000256" key="1">
    <source>
        <dbReference type="ARBA" id="ARBA00022737"/>
    </source>
</evidence>
<dbReference type="Pfam" id="PF13843">
    <property type="entry name" value="DDE_Tnp_1_7"/>
    <property type="match status" value="1"/>
</dbReference>
<dbReference type="PROSITE" id="PS50297">
    <property type="entry name" value="ANK_REP_REGION"/>
    <property type="match status" value="3"/>
</dbReference>
<dbReference type="PANTHER" id="PTHR24198:SF165">
    <property type="entry name" value="ANKYRIN REPEAT-CONTAINING PROTEIN-RELATED"/>
    <property type="match status" value="1"/>
</dbReference>
<gene>
    <name evidence="5" type="ORF">ANN_16955</name>
</gene>
<feature type="repeat" description="ANK" evidence="3">
    <location>
        <begin position="618"/>
        <end position="650"/>
    </location>
</feature>
<dbReference type="InterPro" id="IPR029526">
    <property type="entry name" value="PGBD"/>
</dbReference>
<evidence type="ECO:0000256" key="3">
    <source>
        <dbReference type="PROSITE-ProRule" id="PRU00023"/>
    </source>
</evidence>
<comment type="caution">
    <text evidence="5">The sequence shown here is derived from an EMBL/GenBank/DDBJ whole genome shotgun (WGS) entry which is preliminary data.</text>
</comment>
<dbReference type="Gene3D" id="1.25.40.20">
    <property type="entry name" value="Ankyrin repeat-containing domain"/>
    <property type="match status" value="1"/>
</dbReference>
<evidence type="ECO:0000313" key="6">
    <source>
        <dbReference type="Proteomes" id="UP001148838"/>
    </source>
</evidence>
<keyword evidence="6" id="KW-1185">Reference proteome</keyword>
<feature type="repeat" description="ANK" evidence="3">
    <location>
        <begin position="684"/>
        <end position="716"/>
    </location>
</feature>
<dbReference type="EMBL" id="JAJSOF020000021">
    <property type="protein sequence ID" value="KAJ4436823.1"/>
    <property type="molecule type" value="Genomic_DNA"/>
</dbReference>
<accession>A0ABQ8SS40</accession>
<dbReference type="SMART" id="SM00248">
    <property type="entry name" value="ANK"/>
    <property type="match status" value="6"/>
</dbReference>
<evidence type="ECO:0000259" key="4">
    <source>
        <dbReference type="Pfam" id="PF13843"/>
    </source>
</evidence>
<dbReference type="PRINTS" id="PR01415">
    <property type="entry name" value="ANKYRIN"/>
</dbReference>
<evidence type="ECO:0000313" key="5">
    <source>
        <dbReference type="EMBL" id="KAJ4436823.1"/>
    </source>
</evidence>
<dbReference type="PROSITE" id="PS50088">
    <property type="entry name" value="ANK_REPEAT"/>
    <property type="match status" value="5"/>
</dbReference>
<keyword evidence="1" id="KW-0677">Repeat</keyword>